<protein>
    <recommendedName>
        <fullName evidence="4">BZIP domain-containing protein</fullName>
    </recommendedName>
</protein>
<dbReference type="EMBL" id="NKCL01000090">
    <property type="protein sequence ID" value="RSL83017.1"/>
    <property type="molecule type" value="Genomic_DNA"/>
</dbReference>
<dbReference type="Pfam" id="PF11905">
    <property type="entry name" value="DUF3425"/>
    <property type="match status" value="1"/>
</dbReference>
<evidence type="ECO:0000313" key="3">
    <source>
        <dbReference type="Proteomes" id="UP000287972"/>
    </source>
</evidence>
<dbReference type="AlphaFoldDB" id="A0A428RZN1"/>
<name>A0A428RZN1_9HYPO</name>
<dbReference type="PANTHER" id="PTHR38116">
    <property type="entry name" value="CHROMOSOME 7, WHOLE GENOME SHOTGUN SEQUENCE"/>
    <property type="match status" value="1"/>
</dbReference>
<dbReference type="PANTHER" id="PTHR38116:SF9">
    <property type="entry name" value="BZIP DOMAIN-CONTAINING PROTEIN"/>
    <property type="match status" value="1"/>
</dbReference>
<organism evidence="2 3">
    <name type="scientific">Fusarium floridanum</name>
    <dbReference type="NCBI Taxonomy" id="1325733"/>
    <lineage>
        <taxon>Eukaryota</taxon>
        <taxon>Fungi</taxon>
        <taxon>Dikarya</taxon>
        <taxon>Ascomycota</taxon>
        <taxon>Pezizomycotina</taxon>
        <taxon>Sordariomycetes</taxon>
        <taxon>Hypocreomycetidae</taxon>
        <taxon>Hypocreales</taxon>
        <taxon>Nectriaceae</taxon>
        <taxon>Fusarium</taxon>
        <taxon>Fusarium solani species complex</taxon>
    </lineage>
</organism>
<feature type="compositionally biased region" description="Basic and acidic residues" evidence="1">
    <location>
        <begin position="69"/>
        <end position="83"/>
    </location>
</feature>
<dbReference type="InterPro" id="IPR021833">
    <property type="entry name" value="DUF3425"/>
</dbReference>
<evidence type="ECO:0000256" key="1">
    <source>
        <dbReference type="SAM" id="MobiDB-lite"/>
    </source>
</evidence>
<feature type="region of interest" description="Disordered" evidence="1">
    <location>
        <begin position="1"/>
        <end position="90"/>
    </location>
</feature>
<gene>
    <name evidence="2" type="ORF">CEP51_004756</name>
</gene>
<evidence type="ECO:0008006" key="4">
    <source>
        <dbReference type="Google" id="ProtNLM"/>
    </source>
</evidence>
<proteinExistence type="predicted"/>
<dbReference type="CDD" id="cd14688">
    <property type="entry name" value="bZIP_YAP"/>
    <property type="match status" value="1"/>
</dbReference>
<reference evidence="2 3" key="1">
    <citation type="submission" date="2017-06" db="EMBL/GenBank/DDBJ databases">
        <title>Comparative genomic analysis of Ambrosia Fusariam Clade fungi.</title>
        <authorList>
            <person name="Stajich J.E."/>
            <person name="Carrillo J."/>
            <person name="Kijimoto T."/>
            <person name="Eskalen A."/>
            <person name="O'Donnell K."/>
            <person name="Kasson M."/>
        </authorList>
    </citation>
    <scope>NUCLEOTIDE SEQUENCE [LARGE SCALE GENOMIC DNA]</scope>
    <source>
        <strain evidence="2 3">NRRL62606</strain>
    </source>
</reference>
<dbReference type="Proteomes" id="UP000287972">
    <property type="component" value="Unassembled WGS sequence"/>
</dbReference>
<keyword evidence="3" id="KW-1185">Reference proteome</keyword>
<evidence type="ECO:0000313" key="2">
    <source>
        <dbReference type="EMBL" id="RSL83017.1"/>
    </source>
</evidence>
<sequence length="305" mass="34664">MGTTTQPTAEERKERKRLQNRINQRARRQRLRDQNGTHGQRGPYQVDRWRLDESPVLPEPAPKAPAPSSRDHTTKESILDHDNGQPLLSQAPNTHQALKQVSTIGSTRCRRIPLPNDQDLLPLIGYNVCRGILSNKDLLKLVGSFISTMSDTTPLRVTSECEISVFRGTHQPMPPCLQPTQLQMNLPHPTWIDALPFPKIRDNLLRRQHLFHHGQFLSDLVGHLTYAPVTAAQGIDVEVKGTDSIGNGFILWGEPYSQENWEVTPEFLIKWAWAVVDCDELVESSNRWRIVRGDDPIDMSLVNHH</sequence>
<comment type="caution">
    <text evidence="2">The sequence shown here is derived from an EMBL/GenBank/DDBJ whole genome shotgun (WGS) entry which is preliminary data.</text>
</comment>
<accession>A0A428RZN1</accession>
<feature type="compositionally biased region" description="Basic residues" evidence="1">
    <location>
        <begin position="14"/>
        <end position="30"/>
    </location>
</feature>